<evidence type="ECO:0000259" key="2">
    <source>
        <dbReference type="Pfam" id="PF01764"/>
    </source>
</evidence>
<keyword evidence="1" id="KW-0732">Signal</keyword>
<dbReference type="Pfam" id="PF01764">
    <property type="entry name" value="Lipase_3"/>
    <property type="match status" value="1"/>
</dbReference>
<evidence type="ECO:0000256" key="1">
    <source>
        <dbReference type="SAM" id="SignalP"/>
    </source>
</evidence>
<reference evidence="3" key="1">
    <citation type="submission" date="2023-10" db="EMBL/GenBank/DDBJ databases">
        <title>Genome assembly of Pristionchus species.</title>
        <authorList>
            <person name="Yoshida K."/>
            <person name="Sommer R.J."/>
        </authorList>
    </citation>
    <scope>NUCLEOTIDE SEQUENCE</scope>
    <source>
        <strain evidence="3">RS5133</strain>
    </source>
</reference>
<protein>
    <recommendedName>
        <fullName evidence="2">Fungal lipase-type domain-containing protein</fullName>
    </recommendedName>
</protein>
<accession>A0AAV5X013</accession>
<sequence length="264" mass="29305">SLQLRVSSFSMRLSRLIAWLLLVAFFHWVDGQDHNSFSDAYSKQVWQLAYWTTAVSPQTCVPKKNPGWQVLSVVTAQGEPIFGQALAVVSVSESLKQVNVHFRGPDSMTTFVLSGYTYLLQSNFPVQSFEGMDVASEFAKTFTALWQGGLRTAMNTAWEDYCDFPILITGDSVGGCPAQMLAVKLKLLGMWEKSKISIYSYASPRCGYQPFALAVEASSLVTYQLRYNEIVFNYPPTSCTSINAASPQNCFWHAGVTLRIGPSL</sequence>
<dbReference type="InterPro" id="IPR002921">
    <property type="entry name" value="Fungal_lipase-type"/>
</dbReference>
<dbReference type="Proteomes" id="UP001432322">
    <property type="component" value="Unassembled WGS sequence"/>
</dbReference>
<dbReference type="InterPro" id="IPR029058">
    <property type="entry name" value="AB_hydrolase_fold"/>
</dbReference>
<organism evidence="3 4">
    <name type="scientific">Pristionchus fissidentatus</name>
    <dbReference type="NCBI Taxonomy" id="1538716"/>
    <lineage>
        <taxon>Eukaryota</taxon>
        <taxon>Metazoa</taxon>
        <taxon>Ecdysozoa</taxon>
        <taxon>Nematoda</taxon>
        <taxon>Chromadorea</taxon>
        <taxon>Rhabditida</taxon>
        <taxon>Rhabditina</taxon>
        <taxon>Diplogasteromorpha</taxon>
        <taxon>Diplogasteroidea</taxon>
        <taxon>Neodiplogasteridae</taxon>
        <taxon>Pristionchus</taxon>
    </lineage>
</organism>
<dbReference type="AlphaFoldDB" id="A0AAV5X013"/>
<name>A0AAV5X013_9BILA</name>
<keyword evidence="4" id="KW-1185">Reference proteome</keyword>
<dbReference type="PANTHER" id="PTHR45908">
    <property type="entry name" value="PROTEIN CBG11750-RELATED"/>
    <property type="match status" value="1"/>
</dbReference>
<feature type="non-terminal residue" evidence="3">
    <location>
        <position position="1"/>
    </location>
</feature>
<dbReference type="SUPFAM" id="SSF53474">
    <property type="entry name" value="alpha/beta-Hydrolases"/>
    <property type="match status" value="1"/>
</dbReference>
<dbReference type="Gene3D" id="3.40.50.1820">
    <property type="entry name" value="alpha/beta hydrolase"/>
    <property type="match status" value="1"/>
</dbReference>
<comment type="caution">
    <text evidence="3">The sequence shown here is derived from an EMBL/GenBank/DDBJ whole genome shotgun (WGS) entry which is preliminary data.</text>
</comment>
<evidence type="ECO:0000313" key="3">
    <source>
        <dbReference type="EMBL" id="GMT36220.1"/>
    </source>
</evidence>
<gene>
    <name evidence="3" type="ORF">PFISCL1PPCAC_27517</name>
</gene>
<feature type="signal peptide" evidence="1">
    <location>
        <begin position="1"/>
        <end position="31"/>
    </location>
</feature>
<dbReference type="PANTHER" id="PTHR45908:SF8">
    <property type="entry name" value="FUNGAL LIPASE-LIKE DOMAIN-CONTAINING PROTEIN"/>
    <property type="match status" value="1"/>
</dbReference>
<feature type="non-terminal residue" evidence="3">
    <location>
        <position position="264"/>
    </location>
</feature>
<proteinExistence type="predicted"/>
<feature type="domain" description="Fungal lipase-type" evidence="2">
    <location>
        <begin position="100"/>
        <end position="217"/>
    </location>
</feature>
<evidence type="ECO:0000313" key="4">
    <source>
        <dbReference type="Proteomes" id="UP001432322"/>
    </source>
</evidence>
<dbReference type="GO" id="GO:0006629">
    <property type="term" value="P:lipid metabolic process"/>
    <property type="evidence" value="ECO:0007669"/>
    <property type="project" value="InterPro"/>
</dbReference>
<dbReference type="EMBL" id="BTSY01000007">
    <property type="protein sequence ID" value="GMT36220.1"/>
    <property type="molecule type" value="Genomic_DNA"/>
</dbReference>
<feature type="chain" id="PRO_5043484501" description="Fungal lipase-type domain-containing protein" evidence="1">
    <location>
        <begin position="32"/>
        <end position="264"/>
    </location>
</feature>